<proteinExistence type="predicted"/>
<sequence length="31" mass="3618">QRGIFYRAHGRSSPKIRQLVHVELIAEVEEV</sequence>
<comment type="caution">
    <text evidence="1">The sequence shown here is derived from an EMBL/GenBank/DDBJ whole genome shotgun (WGS) entry which is preliminary data.</text>
</comment>
<gene>
    <name evidence="1" type="ORF">S12H4_28126</name>
</gene>
<feature type="non-terminal residue" evidence="1">
    <location>
        <position position="1"/>
    </location>
</feature>
<dbReference type="AlphaFoldDB" id="X1UE52"/>
<reference evidence="1" key="1">
    <citation type="journal article" date="2014" name="Front. Microbiol.">
        <title>High frequency of phylogenetically diverse reductive dehalogenase-homologous genes in deep subseafloor sedimentary metagenomes.</title>
        <authorList>
            <person name="Kawai M."/>
            <person name="Futagami T."/>
            <person name="Toyoda A."/>
            <person name="Takaki Y."/>
            <person name="Nishi S."/>
            <person name="Hori S."/>
            <person name="Arai W."/>
            <person name="Tsubouchi T."/>
            <person name="Morono Y."/>
            <person name="Uchiyama I."/>
            <person name="Ito T."/>
            <person name="Fujiyama A."/>
            <person name="Inagaki F."/>
            <person name="Takami H."/>
        </authorList>
    </citation>
    <scope>NUCLEOTIDE SEQUENCE</scope>
    <source>
        <strain evidence="1">Expedition CK06-06</strain>
    </source>
</reference>
<name>X1UE52_9ZZZZ</name>
<protein>
    <submittedName>
        <fullName evidence="1">Uncharacterized protein</fullName>
    </submittedName>
</protein>
<organism evidence="1">
    <name type="scientific">marine sediment metagenome</name>
    <dbReference type="NCBI Taxonomy" id="412755"/>
    <lineage>
        <taxon>unclassified sequences</taxon>
        <taxon>metagenomes</taxon>
        <taxon>ecological metagenomes</taxon>
    </lineage>
</organism>
<evidence type="ECO:0000313" key="1">
    <source>
        <dbReference type="EMBL" id="GAJ01857.1"/>
    </source>
</evidence>
<accession>X1UE52</accession>
<dbReference type="EMBL" id="BARW01016107">
    <property type="protein sequence ID" value="GAJ01857.1"/>
    <property type="molecule type" value="Genomic_DNA"/>
</dbReference>